<organism evidence="1">
    <name type="scientific">Methanosarcina acetivorans</name>
    <dbReference type="NCBI Taxonomy" id="2214"/>
    <lineage>
        <taxon>Archaea</taxon>
        <taxon>Methanobacteriati</taxon>
        <taxon>Methanobacteriota</taxon>
        <taxon>Stenosarchaea group</taxon>
        <taxon>Methanomicrobia</taxon>
        <taxon>Methanosarcinales</taxon>
        <taxon>Methanosarcinaceae</taxon>
        <taxon>Methanosarcina</taxon>
    </lineage>
</organism>
<accession>P94911</accession>
<gene>
    <name evidence="1" type="primary">repA</name>
</gene>
<name>P94911_9EURY</name>
<dbReference type="PIR" id="T45011">
    <property type="entry name" value="T45011"/>
</dbReference>
<dbReference type="EMBL" id="U78295">
    <property type="protein sequence ID" value="AAB39745.1"/>
    <property type="molecule type" value="Genomic_DNA"/>
</dbReference>
<dbReference type="AlphaFoldDB" id="P94911"/>
<reference evidence="1" key="1">
    <citation type="journal article" date="1997" name="Proc. Natl. Acad. Sci. U.S.A.">
        <title>A genetic system for Archaea of the genus Methanosarcina: liposome-mediated transformation and construction of shuttle vectors.</title>
        <authorList>
            <person name="Metcalf W.W."/>
            <person name="Zhang J.K."/>
            <person name="Apolinario E."/>
            <person name="Sowers K.R."/>
            <person name="Wolfe R.S."/>
        </authorList>
    </citation>
    <scope>NUCLEOTIDE SEQUENCE</scope>
    <source>
        <strain evidence="1">C2A</strain>
        <plasmid evidence="1">pC2A</plasmid>
    </source>
</reference>
<sequence>MSSDFSSRPGAVSYAPECRDFATCICTDGVLCPVRNKKNGVSICKYYSCPDFDFSKCSKYRPLKVGDFVLPAKGKRPAYCGRPFTYAVSENYNARKDLNSHCNTLSCPGCGILSELQHRFALVVILWTYALFSGQFPSWGFASMDFSRGVSVEAIRLFRRNLKDRLERWGVTAGTTIFHPYRIKPEITRAIRKLTGLKGNDDSEAFWNYIRDDHNEGNLNKIADLLNIEINSIYDCLILAPHFHFFIFPGNIRITGKNPKSKKRCKSDEYDIFIQRLSHKVNGKRQWELRSLMDIYKQVTYLYSHVGQLTDNRYGNIHIESRFGALFRWHPDKVVSSSGKLTFEQLIDTRTEVLNLINEGREVKLVYNGELKWEGQENDDTGWIPLTKLRDHFSGGRQALHAYLKEAKAVKPEYADYLQQLIARNNFYHNLKGRDGKNKVPKKWRKLWASPFKVDELPEFLKLEPAGSLLRVWFLEGLPDPPAGFLVVDSHQWEHDGCIIEESPEMPSNSLQKASEINYEELFTSLKSRSMMFGGD</sequence>
<keyword evidence="1" id="KW-0614">Plasmid</keyword>
<geneLocation type="plasmid" evidence="1">
    <name>pC2A</name>
</geneLocation>
<proteinExistence type="predicted"/>
<evidence type="ECO:0000313" key="1">
    <source>
        <dbReference type="EMBL" id="AAB39745.1"/>
    </source>
</evidence>
<protein>
    <submittedName>
        <fullName evidence="1">RepA</fullName>
    </submittedName>
</protein>